<evidence type="ECO:0000313" key="1">
    <source>
        <dbReference type="EMBL" id="SEA02120.1"/>
    </source>
</evidence>
<gene>
    <name evidence="1" type="ORF">SAMN05192529_10680</name>
</gene>
<dbReference type="EMBL" id="FNQY01000006">
    <property type="protein sequence ID" value="SEA02120.1"/>
    <property type="molecule type" value="Genomic_DNA"/>
</dbReference>
<accession>A0A1H3XSA3</accession>
<proteinExistence type="predicted"/>
<dbReference type="RefSeq" id="WP_211481784.1">
    <property type="nucleotide sequence ID" value="NZ_FNQY01000006.1"/>
</dbReference>
<reference evidence="1 2" key="1">
    <citation type="submission" date="2016-10" db="EMBL/GenBank/DDBJ databases">
        <authorList>
            <person name="de Groot N.N."/>
        </authorList>
    </citation>
    <scope>NUCLEOTIDE SEQUENCE [LARGE SCALE GENOMIC DNA]</scope>
    <source>
        <strain evidence="1 2">Vu-144</strain>
    </source>
</reference>
<dbReference type="SUPFAM" id="SSF54593">
    <property type="entry name" value="Glyoxalase/Bleomycin resistance protein/Dihydroxybiphenyl dioxygenase"/>
    <property type="match status" value="1"/>
</dbReference>
<keyword evidence="2" id="KW-1185">Reference proteome</keyword>
<organism evidence="1 2">
    <name type="scientific">Arachidicoccus rhizosphaerae</name>
    <dbReference type="NCBI Taxonomy" id="551991"/>
    <lineage>
        <taxon>Bacteria</taxon>
        <taxon>Pseudomonadati</taxon>
        <taxon>Bacteroidota</taxon>
        <taxon>Chitinophagia</taxon>
        <taxon>Chitinophagales</taxon>
        <taxon>Chitinophagaceae</taxon>
        <taxon>Arachidicoccus</taxon>
    </lineage>
</organism>
<protein>
    <recommendedName>
        <fullName evidence="3">Glyoxalase</fullName>
    </recommendedName>
</protein>
<dbReference type="AlphaFoldDB" id="A0A1H3XSA3"/>
<evidence type="ECO:0000313" key="2">
    <source>
        <dbReference type="Proteomes" id="UP000199041"/>
    </source>
</evidence>
<dbReference type="InterPro" id="IPR029068">
    <property type="entry name" value="Glyas_Bleomycin-R_OHBP_Dase"/>
</dbReference>
<dbReference type="Proteomes" id="UP000199041">
    <property type="component" value="Unassembled WGS sequence"/>
</dbReference>
<name>A0A1H3XSA3_9BACT</name>
<sequence length="123" mass="14286">MMQLNALSTRPFIGAKDYAVSARFYAAMGFTVTQIGPTLSVCVNQNVVFYLQDYYDKAWIENTMLFIEIEDLDTCHRQIKALNLPRQFTGTRLSEIKEETWGREFFLHDPAGILWHFGHFINT</sequence>
<evidence type="ECO:0008006" key="3">
    <source>
        <dbReference type="Google" id="ProtNLM"/>
    </source>
</evidence>
<dbReference type="Gene3D" id="3.10.180.10">
    <property type="entry name" value="2,3-Dihydroxybiphenyl 1,2-Dioxygenase, domain 1"/>
    <property type="match status" value="1"/>
</dbReference>
<dbReference type="STRING" id="551991.SAMN05192529_10680"/>